<gene>
    <name evidence="2" type="ORF">DDE19_18360</name>
</gene>
<feature type="compositionally biased region" description="Basic and acidic residues" evidence="1">
    <location>
        <begin position="1"/>
        <end position="15"/>
    </location>
</feature>
<dbReference type="OrthoDB" id="2562278at2"/>
<dbReference type="InterPro" id="IPR025855">
    <property type="entry name" value="Replic_Relax"/>
</dbReference>
<evidence type="ECO:0000313" key="2">
    <source>
        <dbReference type="EMBL" id="RQX15742.1"/>
    </source>
</evidence>
<dbReference type="Pfam" id="PF13814">
    <property type="entry name" value="Replic_Relax"/>
    <property type="match status" value="1"/>
</dbReference>
<evidence type="ECO:0000313" key="3">
    <source>
        <dbReference type="Proteomes" id="UP000278981"/>
    </source>
</evidence>
<evidence type="ECO:0008006" key="4">
    <source>
        <dbReference type="Google" id="ProtNLM"/>
    </source>
</evidence>
<dbReference type="EMBL" id="QDGB01000271">
    <property type="protein sequence ID" value="RQX15742.1"/>
    <property type="molecule type" value="Genomic_DNA"/>
</dbReference>
<evidence type="ECO:0000256" key="1">
    <source>
        <dbReference type="SAM" id="MobiDB-lite"/>
    </source>
</evidence>
<protein>
    <recommendedName>
        <fullName evidence="4">Replication-relaxation</fullName>
    </recommendedName>
</protein>
<dbReference type="AlphaFoldDB" id="A0A3N9XSG4"/>
<feature type="region of interest" description="Disordered" evidence="1">
    <location>
        <begin position="1"/>
        <end position="40"/>
    </location>
</feature>
<sequence>MSHDQPSRQSHRGDILRSGGCPVTPRFRSTHRRSTTTLSDVSARLRPRDRVIAFLLSDHTSLTTDQITSVLFDSPVTCAHRLYTLRRLDFIDRVLRSHPGQPAQVFWVPGRLSARFVALARGDTPPTPKAVALAADSVLSNRLRQHTIETNQFFVDLIAHGRRHPEARLTRWWSEQQAAAVFGQRVRPDAHGVWSNGRNSVGFWLEYDRATEDHPRLRDKLEPYRRLRMDGGPGHILLFSLPSRERERNFHTKLADAARHDHRVTDALAALTVATGARDRINGHSPAGPVWRLVGNGGHRLSLVDLPTTEDEPGRSTPAHHVRPRIRSTSCVTKRREPSWASNLAARDLPSRCLAAPVGSPGDRVRHRRQTAFRRPVAAAV</sequence>
<proteinExistence type="predicted"/>
<reference evidence="2 3" key="1">
    <citation type="submission" date="2018-04" db="EMBL/GenBank/DDBJ databases">
        <title>Micromonosporas from Atacama Desert.</title>
        <authorList>
            <person name="Carro L."/>
            <person name="Klenk H.-P."/>
            <person name="Goodfellow M."/>
        </authorList>
    </citation>
    <scope>NUCLEOTIDE SEQUENCE [LARGE SCALE GENOMIC DNA]</scope>
    <source>
        <strain evidence="2 3">LB19</strain>
    </source>
</reference>
<comment type="caution">
    <text evidence="2">The sequence shown here is derived from an EMBL/GenBank/DDBJ whole genome shotgun (WGS) entry which is preliminary data.</text>
</comment>
<dbReference type="Proteomes" id="UP000278981">
    <property type="component" value="Unassembled WGS sequence"/>
</dbReference>
<name>A0A3N9XSG4_9ACTN</name>
<feature type="region of interest" description="Disordered" evidence="1">
    <location>
        <begin position="358"/>
        <end position="381"/>
    </location>
</feature>
<accession>A0A3N9XSG4</accession>
<organism evidence="2 3">
    <name type="scientific">Micromonospora ureilytica</name>
    <dbReference type="NCBI Taxonomy" id="709868"/>
    <lineage>
        <taxon>Bacteria</taxon>
        <taxon>Bacillati</taxon>
        <taxon>Actinomycetota</taxon>
        <taxon>Actinomycetes</taxon>
        <taxon>Micromonosporales</taxon>
        <taxon>Micromonosporaceae</taxon>
        <taxon>Micromonospora</taxon>
    </lineage>
</organism>